<keyword evidence="3 5" id="KW-0547">Nucleotide-binding</keyword>
<dbReference type="InterPro" id="IPR013126">
    <property type="entry name" value="Hsp_70_fam"/>
</dbReference>
<dbReference type="AlphaFoldDB" id="A0AAV8EHT9"/>
<dbReference type="Gene3D" id="3.30.30.30">
    <property type="match status" value="1"/>
</dbReference>
<dbReference type="SUPFAM" id="SSF100934">
    <property type="entry name" value="Heat shock protein 70kD (HSP70), C-terminal subdomain"/>
    <property type="match status" value="1"/>
</dbReference>
<reference evidence="7" key="1">
    <citation type="submission" date="2022-08" db="EMBL/GenBank/DDBJ databases">
        <authorList>
            <person name="Marques A."/>
        </authorList>
    </citation>
    <scope>NUCLEOTIDE SEQUENCE</scope>
    <source>
        <strain evidence="7">RhyPub2mFocal</strain>
        <tissue evidence="7">Leaves</tissue>
    </source>
</reference>
<dbReference type="Proteomes" id="UP001140206">
    <property type="component" value="Chromosome 3"/>
</dbReference>
<evidence type="ECO:0000256" key="5">
    <source>
        <dbReference type="RuleBase" id="RU003322"/>
    </source>
</evidence>
<evidence type="ECO:0000313" key="7">
    <source>
        <dbReference type="EMBL" id="KAJ4778317.1"/>
    </source>
</evidence>
<dbReference type="Pfam" id="PF00012">
    <property type="entry name" value="HSP70"/>
    <property type="match status" value="1"/>
</dbReference>
<comment type="subcellular location">
    <subcellularLocation>
        <location evidence="1">Endoplasmic reticulum lumen</location>
    </subcellularLocation>
</comment>
<proteinExistence type="inferred from homology"/>
<dbReference type="PRINTS" id="PR00301">
    <property type="entry name" value="HEATSHOCK70"/>
</dbReference>
<dbReference type="InterPro" id="IPR029047">
    <property type="entry name" value="HSP70_peptide-bd_sf"/>
</dbReference>
<evidence type="ECO:0000256" key="3">
    <source>
        <dbReference type="ARBA" id="ARBA00022741"/>
    </source>
</evidence>
<evidence type="ECO:0000256" key="1">
    <source>
        <dbReference type="ARBA" id="ARBA00004319"/>
    </source>
</evidence>
<dbReference type="PROSITE" id="PS01036">
    <property type="entry name" value="HSP70_3"/>
    <property type="match status" value="1"/>
</dbReference>
<feature type="compositionally biased region" description="Acidic residues" evidence="6">
    <location>
        <begin position="572"/>
        <end position="582"/>
    </location>
</feature>
<keyword evidence="8" id="KW-1185">Reference proteome</keyword>
<accession>A0AAV8EHT9</accession>
<feature type="region of interest" description="Disordered" evidence="6">
    <location>
        <begin position="551"/>
        <end position="582"/>
    </location>
</feature>
<comment type="similarity">
    <text evidence="2 5">Belongs to the heat shock protein 70 family.</text>
</comment>
<evidence type="ECO:0000256" key="4">
    <source>
        <dbReference type="ARBA" id="ARBA00022840"/>
    </source>
</evidence>
<protein>
    <submittedName>
        <fullName evidence="7">Heat shock 70 kDa protein</fullName>
    </submittedName>
</protein>
<dbReference type="Gene3D" id="2.60.34.10">
    <property type="entry name" value="Substrate Binding Domain Of DNAk, Chain A, domain 1"/>
    <property type="match status" value="1"/>
</dbReference>
<name>A0AAV8EHT9_9POAL</name>
<evidence type="ECO:0000313" key="8">
    <source>
        <dbReference type="Proteomes" id="UP001140206"/>
    </source>
</evidence>
<dbReference type="Gene3D" id="1.20.1270.10">
    <property type="match status" value="1"/>
</dbReference>
<dbReference type="FunFam" id="3.30.30.30:FF:000005">
    <property type="entry name" value="Heat shock protein ssb1"/>
    <property type="match status" value="1"/>
</dbReference>
<dbReference type="InterPro" id="IPR029048">
    <property type="entry name" value="HSP70_C_sf"/>
</dbReference>
<dbReference type="PANTHER" id="PTHR19375">
    <property type="entry name" value="HEAT SHOCK PROTEIN 70KDA"/>
    <property type="match status" value="1"/>
</dbReference>
<dbReference type="Gene3D" id="3.30.420.40">
    <property type="match status" value="2"/>
</dbReference>
<dbReference type="FunFam" id="3.30.420.40:FF:000545">
    <property type="entry name" value="Endoplasmic reticulum chaperone BiP"/>
    <property type="match status" value="1"/>
</dbReference>
<dbReference type="InterPro" id="IPR018181">
    <property type="entry name" value="Heat_shock_70_CS"/>
</dbReference>
<dbReference type="SUPFAM" id="SSF100920">
    <property type="entry name" value="Heat shock protein 70kD (HSP70), peptide-binding domain"/>
    <property type="match status" value="1"/>
</dbReference>
<dbReference type="GO" id="GO:0005788">
    <property type="term" value="C:endoplasmic reticulum lumen"/>
    <property type="evidence" value="ECO:0007669"/>
    <property type="project" value="UniProtKB-SubCell"/>
</dbReference>
<dbReference type="SUPFAM" id="SSF53067">
    <property type="entry name" value="Actin-like ATPase domain"/>
    <property type="match status" value="2"/>
</dbReference>
<evidence type="ECO:0000256" key="6">
    <source>
        <dbReference type="SAM" id="MobiDB-lite"/>
    </source>
</evidence>
<dbReference type="FunFam" id="3.90.640.10:FF:000002">
    <property type="entry name" value="Heat shock 70 kDa"/>
    <property type="match status" value="1"/>
</dbReference>
<sequence>MKLWPFKVIDGNGDRPRILVNYQGKEKQFAAEEISAMILTKMKEVAEAFLDCTIKDAVVTVPAYFNDAQRQATKDAGLIAGLNVMRIMDEPTAAAVAYGLDTNVVSSTMKKNVLIFDLGGGTFDVSLLFIGNGVLEVKATAGDTHLGGEDFDNRMLNHFVEEFRRKHRKNISSNPRALRRLKTVCEQAKRILSTSTETTLHIDCLYEGMDFYSSITRARFEELNIDLFKINIEIVKRCHEDAGIDKNDIDVVVLVGGSSRIPKVQQLLKNYFSGKDLCKSIHPDEAVAYGAAIQAAKLSGQGTKEIKDLVLIDVTPLSLGINILGGITSVMIPRNTPIPVQKEAVYVTTVDYQPEVRFKIYEGERVRSEDNNLLGQFLLSGIHPAPRAETKFNVSFKIDSNGILHVFAEEPISGEKKQITLINGEGRHTKEEIDRMVHGEGRHTKEEIDRMVHEAQMYKMDDDGFKKKVLAKNSLEDAAYRLRRLVKDDKVFSKVPSGYLKYCAGAVDKMINWLRHDVPMDVHVYNSKKKELLEMSSALSGMSQYGAIYIDTDSDGSQSGGKSPDFGNDHSETEEEYDYDDY</sequence>
<gene>
    <name evidence="7" type="ORF">LUZ62_062574</name>
</gene>
<keyword evidence="7" id="KW-0346">Stress response</keyword>
<dbReference type="EMBL" id="JAMFTS010000003">
    <property type="protein sequence ID" value="KAJ4778317.1"/>
    <property type="molecule type" value="Genomic_DNA"/>
</dbReference>
<keyword evidence="4 5" id="KW-0067">ATP-binding</keyword>
<dbReference type="PROSITE" id="PS00329">
    <property type="entry name" value="HSP70_2"/>
    <property type="match status" value="1"/>
</dbReference>
<dbReference type="InterPro" id="IPR043129">
    <property type="entry name" value="ATPase_NBD"/>
</dbReference>
<dbReference type="GO" id="GO:0005524">
    <property type="term" value="F:ATP binding"/>
    <property type="evidence" value="ECO:0007669"/>
    <property type="project" value="UniProtKB-KW"/>
</dbReference>
<dbReference type="Gene3D" id="3.90.640.10">
    <property type="entry name" value="Actin, Chain A, domain 4"/>
    <property type="match status" value="1"/>
</dbReference>
<evidence type="ECO:0000256" key="2">
    <source>
        <dbReference type="ARBA" id="ARBA00007381"/>
    </source>
</evidence>
<comment type="caution">
    <text evidence="7">The sequence shown here is derived from an EMBL/GenBank/DDBJ whole genome shotgun (WGS) entry which is preliminary data.</text>
</comment>
<dbReference type="GO" id="GO:0140662">
    <property type="term" value="F:ATP-dependent protein folding chaperone"/>
    <property type="evidence" value="ECO:0007669"/>
    <property type="project" value="InterPro"/>
</dbReference>
<organism evidence="7 8">
    <name type="scientific">Rhynchospora pubera</name>
    <dbReference type="NCBI Taxonomy" id="906938"/>
    <lineage>
        <taxon>Eukaryota</taxon>
        <taxon>Viridiplantae</taxon>
        <taxon>Streptophyta</taxon>
        <taxon>Embryophyta</taxon>
        <taxon>Tracheophyta</taxon>
        <taxon>Spermatophyta</taxon>
        <taxon>Magnoliopsida</taxon>
        <taxon>Liliopsida</taxon>
        <taxon>Poales</taxon>
        <taxon>Cyperaceae</taxon>
        <taxon>Cyperoideae</taxon>
        <taxon>Rhynchosporeae</taxon>
        <taxon>Rhynchospora</taxon>
    </lineage>
</organism>